<evidence type="ECO:0000313" key="2">
    <source>
        <dbReference type="EMBL" id="AJP00739.1"/>
    </source>
</evidence>
<sequence>MRGEGVCDHQEAPAIVARVLAGRADLALSQLEAASFVPGRLHLVQVGSAAGADLKSRPPSPEWPGKALRRLPDTKPVSFMRSG</sequence>
<organism evidence="2 3">
    <name type="scientific">Streptomyces cyaneogriseus subsp. noncyanogenus</name>
    <dbReference type="NCBI Taxonomy" id="477245"/>
    <lineage>
        <taxon>Bacteria</taxon>
        <taxon>Bacillati</taxon>
        <taxon>Actinomycetota</taxon>
        <taxon>Actinomycetes</taxon>
        <taxon>Kitasatosporales</taxon>
        <taxon>Streptomycetaceae</taxon>
        <taxon>Streptomyces</taxon>
    </lineage>
</organism>
<dbReference type="PATRIC" id="fig|477245.3.peg.841"/>
<evidence type="ECO:0000313" key="3">
    <source>
        <dbReference type="Proteomes" id="UP000032234"/>
    </source>
</evidence>
<name>A0A0C5FXZ2_9ACTN</name>
<feature type="region of interest" description="Disordered" evidence="1">
    <location>
        <begin position="49"/>
        <end position="83"/>
    </location>
</feature>
<dbReference type="KEGG" id="scw:TU94_03800"/>
<reference evidence="2 3" key="1">
    <citation type="submission" date="2015-02" db="EMBL/GenBank/DDBJ databases">
        <title>Genome sequence of thermotolerant Streptomyces cyaneogriseus subsp. Noncyanogenus NMWT1, the producer of nematocidal antibiotics nemadectin.</title>
        <authorList>
            <person name="Wang H."/>
            <person name="Li C."/>
            <person name="Xiang W."/>
            <person name="Wang X."/>
        </authorList>
    </citation>
    <scope>NUCLEOTIDE SEQUENCE [LARGE SCALE GENOMIC DNA]</scope>
    <source>
        <strain evidence="2 3">NMWT 1</strain>
    </source>
</reference>
<proteinExistence type="predicted"/>
<evidence type="ECO:0000256" key="1">
    <source>
        <dbReference type="SAM" id="MobiDB-lite"/>
    </source>
</evidence>
<dbReference type="HOGENOM" id="CLU_2541021_0_0_11"/>
<accession>A0A0C5FXZ2</accession>
<protein>
    <submittedName>
        <fullName evidence="2">Uncharacterized protein</fullName>
    </submittedName>
</protein>
<dbReference type="Proteomes" id="UP000032234">
    <property type="component" value="Chromosome"/>
</dbReference>
<keyword evidence="3" id="KW-1185">Reference proteome</keyword>
<gene>
    <name evidence="2" type="ORF">TU94_03800</name>
</gene>
<dbReference type="EMBL" id="CP010849">
    <property type="protein sequence ID" value="AJP00739.1"/>
    <property type="molecule type" value="Genomic_DNA"/>
</dbReference>
<dbReference type="AlphaFoldDB" id="A0A0C5FXZ2"/>